<feature type="transmembrane region" description="Helical" evidence="1">
    <location>
        <begin position="125"/>
        <end position="148"/>
    </location>
</feature>
<name>A0ABM8KA85_9FLAO</name>
<organism evidence="2 3">
    <name type="scientific">Chryseobacterium gambrini</name>
    <dbReference type="NCBI Taxonomy" id="373672"/>
    <lineage>
        <taxon>Bacteria</taxon>
        <taxon>Pseudomonadati</taxon>
        <taxon>Bacteroidota</taxon>
        <taxon>Flavobacteriia</taxon>
        <taxon>Flavobacteriales</taxon>
        <taxon>Weeksellaceae</taxon>
        <taxon>Chryseobacterium group</taxon>
        <taxon>Chryseobacterium</taxon>
    </lineage>
</organism>
<evidence type="ECO:0000256" key="1">
    <source>
        <dbReference type="SAM" id="Phobius"/>
    </source>
</evidence>
<dbReference type="EMBL" id="AP029022">
    <property type="protein sequence ID" value="BEV05948.1"/>
    <property type="molecule type" value="Genomic_DNA"/>
</dbReference>
<proteinExistence type="predicted"/>
<feature type="transmembrane region" description="Helical" evidence="1">
    <location>
        <begin position="35"/>
        <end position="53"/>
    </location>
</feature>
<keyword evidence="3" id="KW-1185">Reference proteome</keyword>
<keyword evidence="1" id="KW-0812">Transmembrane</keyword>
<evidence type="ECO:0000313" key="3">
    <source>
        <dbReference type="Proteomes" id="UP001380186"/>
    </source>
</evidence>
<reference evidence="2 3" key="1">
    <citation type="journal article" date="2020" name="Microbes Environ.">
        <title>Synthetic bacterial community of duckweed: a simple and stable system to study plant-microbe interactions.</title>
        <authorList>
            <person name="Ishizawa H."/>
            <person name="Tada M."/>
            <person name="Kuroda M."/>
            <person name="Inoue D."/>
            <person name="Futamata H."/>
            <person name="Ike M."/>
        </authorList>
    </citation>
    <scope>NUCLEOTIDE SEQUENCE [LARGE SCALE GENOMIC DNA]</scope>
    <source>
        <strain evidence="2 3">DW100</strain>
    </source>
</reference>
<gene>
    <name evidence="2" type="ORF">CRDW_33220</name>
</gene>
<evidence type="ECO:0000313" key="2">
    <source>
        <dbReference type="EMBL" id="BEV05948.1"/>
    </source>
</evidence>
<feature type="transmembrane region" description="Helical" evidence="1">
    <location>
        <begin position="160"/>
        <end position="179"/>
    </location>
</feature>
<keyword evidence="1" id="KW-0472">Membrane</keyword>
<dbReference type="RefSeq" id="WP_338613343.1">
    <property type="nucleotide sequence ID" value="NZ_AP029022.1"/>
</dbReference>
<accession>A0ABM8KA85</accession>
<keyword evidence="1" id="KW-1133">Transmembrane helix</keyword>
<sequence length="189" mass="21151">MNLTVILCFNSIMSYAYENKGQLPPIDTINVSEKWVALIPVIFYLLILIMVFWKLRKDKVTLKELLLDKDAMMEVEIQKNKQQQEIAKTASGLDNVSKKAYLDQVNSDSGTSSEEINQKSSVSRLLAFISGLVSVGIACAITTFYMWNYFDSTGDKKLDLNQLLTVLLSLGIGVIPYAFNKIGNALKNP</sequence>
<protein>
    <submittedName>
        <fullName evidence="2">Uncharacterized protein</fullName>
    </submittedName>
</protein>
<dbReference type="Proteomes" id="UP001380186">
    <property type="component" value="Chromosome"/>
</dbReference>